<evidence type="ECO:0000313" key="3">
    <source>
        <dbReference type="Proteomes" id="UP000220605"/>
    </source>
</evidence>
<dbReference type="VEuPathDB" id="PlasmoDB:PVP01_1225800"/>
<dbReference type="OrthoDB" id="369006at2759"/>
<proteinExistence type="predicted"/>
<feature type="region of interest" description="Disordered" evidence="1">
    <location>
        <begin position="22"/>
        <end position="68"/>
    </location>
</feature>
<gene>
    <name evidence="2" type="ORF">PVP01_1225800</name>
</gene>
<dbReference type="VEuPathDB" id="PlasmoDB:PVX_082380"/>
<name>A0A564ZYM2_PLAVI</name>
<organism evidence="2 3">
    <name type="scientific">Plasmodium vivax</name>
    <name type="common">malaria parasite P. vivax</name>
    <dbReference type="NCBI Taxonomy" id="5855"/>
    <lineage>
        <taxon>Eukaryota</taxon>
        <taxon>Sar</taxon>
        <taxon>Alveolata</taxon>
        <taxon>Apicomplexa</taxon>
        <taxon>Aconoidasida</taxon>
        <taxon>Haemosporida</taxon>
        <taxon>Plasmodiidae</taxon>
        <taxon>Plasmodium</taxon>
        <taxon>Plasmodium (Plasmodium)</taxon>
    </lineage>
</organism>
<accession>A0A564ZYM2</accession>
<dbReference type="Proteomes" id="UP000220605">
    <property type="component" value="Chromosome 12"/>
</dbReference>
<protein>
    <submittedName>
        <fullName evidence="2">Uncharacterized protein</fullName>
    </submittedName>
</protein>
<dbReference type="VEuPathDB" id="PlasmoDB:PVPAM_120030500"/>
<dbReference type="EMBL" id="LT635623">
    <property type="protein sequence ID" value="VUZ97533.1"/>
    <property type="molecule type" value="Genomic_DNA"/>
</dbReference>
<evidence type="ECO:0000313" key="2">
    <source>
        <dbReference type="EMBL" id="VUZ97533.1"/>
    </source>
</evidence>
<reference evidence="3" key="1">
    <citation type="submission" date="2016-07" db="EMBL/GenBank/DDBJ databases">
        <authorList>
            <consortium name="Pathogen Informatics"/>
        </authorList>
    </citation>
    <scope>NUCLEOTIDE SEQUENCE [LARGE SCALE GENOMIC DNA]</scope>
</reference>
<dbReference type="VEuPathDB" id="PlasmoDB:PVW1_120040300"/>
<dbReference type="AlphaFoldDB" id="A0A564ZYM2"/>
<sequence>MDEHILKRLTSRELKRTILQKAKDILEERERNPSERGKGNTATEKAATEKAATENATTSNEPCCNKNPGGAVVGGSDVVGDAPPDKQDISFHSLQDFSCKYLKMCQVNMLNHANVEYELVISFMRTFNSELKFQLNLTSADDQGDEKNSVLHQMANLFADKLICYCTTPMAVVAPHGDSEGGLLGDELLEQIRFFFKQIEEKSHDNLLFNMCLGKIAECIFKFKPKAEEVASWISRQALADLVKALLGDNLKRYEQCIICMTDFIKERHAKLSFAQVDNVVLMIEIVQYAIVYLSERKYNTKCSSFVREEWFEHFTDLLHTLKNSEWKIFFYQLIVAETFLYEKKAENTNKEFNSYYKQQLEVWRLKNTSYSKWFKIEIPLSLSLLK</sequence>
<feature type="compositionally biased region" description="Basic and acidic residues" evidence="1">
    <location>
        <begin position="22"/>
        <end position="38"/>
    </location>
</feature>
<evidence type="ECO:0000256" key="1">
    <source>
        <dbReference type="SAM" id="MobiDB-lite"/>
    </source>
</evidence>